<dbReference type="InterPro" id="IPR050272">
    <property type="entry name" value="Isochorismatase-like_hydrls"/>
</dbReference>
<accession>A0ABT9RF12</accession>
<dbReference type="Pfam" id="PF00857">
    <property type="entry name" value="Isochorismatase"/>
    <property type="match status" value="1"/>
</dbReference>
<comment type="caution">
    <text evidence="3">The sequence shown here is derived from an EMBL/GenBank/DDBJ whole genome shotgun (WGS) entry which is preliminary data.</text>
</comment>
<dbReference type="SUPFAM" id="SSF52499">
    <property type="entry name" value="Isochorismatase-like hydrolases"/>
    <property type="match status" value="1"/>
</dbReference>
<organism evidence="3 4">
    <name type="scientific">Streptosporangium brasiliense</name>
    <dbReference type="NCBI Taxonomy" id="47480"/>
    <lineage>
        <taxon>Bacteria</taxon>
        <taxon>Bacillati</taxon>
        <taxon>Actinomycetota</taxon>
        <taxon>Actinomycetes</taxon>
        <taxon>Streptosporangiales</taxon>
        <taxon>Streptosporangiaceae</taxon>
        <taxon>Streptosporangium</taxon>
    </lineage>
</organism>
<dbReference type="PANTHER" id="PTHR43540">
    <property type="entry name" value="PEROXYUREIDOACRYLATE/UREIDOACRYLATE AMIDOHYDROLASE-RELATED"/>
    <property type="match status" value="1"/>
</dbReference>
<reference evidence="3 4" key="1">
    <citation type="submission" date="2023-07" db="EMBL/GenBank/DDBJ databases">
        <title>Sequencing the genomes of 1000 actinobacteria strains.</title>
        <authorList>
            <person name="Klenk H.-P."/>
        </authorList>
    </citation>
    <scope>NUCLEOTIDE SEQUENCE [LARGE SCALE GENOMIC DNA]</scope>
    <source>
        <strain evidence="3 4">DSM 44109</strain>
    </source>
</reference>
<dbReference type="Gene3D" id="3.40.50.850">
    <property type="entry name" value="Isochorismatase-like"/>
    <property type="match status" value="1"/>
</dbReference>
<dbReference type="InterPro" id="IPR000868">
    <property type="entry name" value="Isochorismatase-like_dom"/>
</dbReference>
<evidence type="ECO:0000313" key="3">
    <source>
        <dbReference type="EMBL" id="MDP9867879.1"/>
    </source>
</evidence>
<dbReference type="PANTHER" id="PTHR43540:SF6">
    <property type="entry name" value="ISOCHORISMATASE-LIKE DOMAIN-CONTAINING PROTEIN"/>
    <property type="match status" value="1"/>
</dbReference>
<protein>
    <submittedName>
        <fullName evidence="3">Nicotinamidase-related amidase</fullName>
    </submittedName>
</protein>
<dbReference type="CDD" id="cd00431">
    <property type="entry name" value="cysteine_hydrolases"/>
    <property type="match status" value="1"/>
</dbReference>
<evidence type="ECO:0000313" key="4">
    <source>
        <dbReference type="Proteomes" id="UP001230426"/>
    </source>
</evidence>
<keyword evidence="1" id="KW-0378">Hydrolase</keyword>
<keyword evidence="4" id="KW-1185">Reference proteome</keyword>
<dbReference type="RefSeq" id="WP_306870013.1">
    <property type="nucleotide sequence ID" value="NZ_JAUSRB010000002.1"/>
</dbReference>
<evidence type="ECO:0000256" key="1">
    <source>
        <dbReference type="ARBA" id="ARBA00022801"/>
    </source>
</evidence>
<dbReference type="Proteomes" id="UP001230426">
    <property type="component" value="Unassembled WGS sequence"/>
</dbReference>
<evidence type="ECO:0000259" key="2">
    <source>
        <dbReference type="Pfam" id="PF00857"/>
    </source>
</evidence>
<dbReference type="EMBL" id="JAUSRB010000002">
    <property type="protein sequence ID" value="MDP9867879.1"/>
    <property type="molecule type" value="Genomic_DNA"/>
</dbReference>
<gene>
    <name evidence="3" type="ORF">J2S55_007145</name>
</gene>
<feature type="domain" description="Isochorismatase-like" evidence="2">
    <location>
        <begin position="4"/>
        <end position="174"/>
    </location>
</feature>
<dbReference type="InterPro" id="IPR036380">
    <property type="entry name" value="Isochorismatase-like_sf"/>
</dbReference>
<sequence>MGATAVIVVDMLNPYDHQDAGRLARSVAGITGPLSELVGRAHGREDVDLIYVNDNHGDFAATREDIETLARKGRHPELVEPVLPPRDCAFLPKVRHSAFFGTSLEYLLRRREVETLVLTGQVTEQCILYTALDAYVRHFSIRVPRDCVAHIHADLGDAALRMMERNMGAEITTAGRCLAPAE</sequence>
<proteinExistence type="predicted"/>
<name>A0ABT9RF12_9ACTN</name>